<protein>
    <submittedName>
        <fullName evidence="3">Uncharacterized protein</fullName>
    </submittedName>
</protein>
<sequence>MITEMVIEGTVTKRHHIWCYIVTPENAWEQFDIATWRTWRSRLPGLLSIFALLVVIAALLWSSGVITPQIRWNIDVFFVHAEVDENGALSSSVVIEIENEASAPFTITGVSAEMPGLRLLPTDEVKGEHSELTVGGGRTEVLERRVVITDCAAVPYEPQPIRFTYRTWTGPGSAEVTLTSWQLSEPEEPEEPEDSEDSEDSEGSEESEESEEFDGTVLFGDRQQSSPVAWQRGLAGMVCNDAMRQDPF</sequence>
<keyword evidence="2" id="KW-0812">Transmembrane</keyword>
<keyword evidence="4" id="KW-1185">Reference proteome</keyword>
<evidence type="ECO:0000313" key="3">
    <source>
        <dbReference type="EMBL" id="GGQ12696.1"/>
    </source>
</evidence>
<reference evidence="4" key="1">
    <citation type="journal article" date="2019" name="Int. J. Syst. Evol. Microbiol.">
        <title>The Global Catalogue of Microorganisms (GCM) 10K type strain sequencing project: providing services to taxonomists for standard genome sequencing and annotation.</title>
        <authorList>
            <consortium name="The Broad Institute Genomics Platform"/>
            <consortium name="The Broad Institute Genome Sequencing Center for Infectious Disease"/>
            <person name="Wu L."/>
            <person name="Ma J."/>
        </authorList>
    </citation>
    <scope>NUCLEOTIDE SEQUENCE [LARGE SCALE GENOMIC DNA]</scope>
    <source>
        <strain evidence="4">JCM 3115</strain>
    </source>
</reference>
<keyword evidence="2" id="KW-1133">Transmembrane helix</keyword>
<keyword evidence="2" id="KW-0472">Membrane</keyword>
<feature type="transmembrane region" description="Helical" evidence="2">
    <location>
        <begin position="43"/>
        <end position="61"/>
    </location>
</feature>
<evidence type="ECO:0000313" key="4">
    <source>
        <dbReference type="Proteomes" id="UP000611554"/>
    </source>
</evidence>
<proteinExistence type="predicted"/>
<dbReference type="EMBL" id="BMQJ01000012">
    <property type="protein sequence ID" value="GGQ12696.1"/>
    <property type="molecule type" value="Genomic_DNA"/>
</dbReference>
<evidence type="ECO:0000256" key="1">
    <source>
        <dbReference type="SAM" id="MobiDB-lite"/>
    </source>
</evidence>
<comment type="caution">
    <text evidence="3">The sequence shown here is derived from an EMBL/GenBank/DDBJ whole genome shotgun (WGS) entry which is preliminary data.</text>
</comment>
<feature type="region of interest" description="Disordered" evidence="1">
    <location>
        <begin position="180"/>
        <end position="226"/>
    </location>
</feature>
<evidence type="ECO:0000256" key="2">
    <source>
        <dbReference type="SAM" id="Phobius"/>
    </source>
</evidence>
<name>A0ABQ2R445_9ACTN</name>
<organism evidence="3 4">
    <name type="scientific">Streptosporangium pseudovulgare</name>
    <dbReference type="NCBI Taxonomy" id="35765"/>
    <lineage>
        <taxon>Bacteria</taxon>
        <taxon>Bacillati</taxon>
        <taxon>Actinomycetota</taxon>
        <taxon>Actinomycetes</taxon>
        <taxon>Streptosporangiales</taxon>
        <taxon>Streptosporangiaceae</taxon>
        <taxon>Streptosporangium</taxon>
    </lineage>
</organism>
<accession>A0ABQ2R445</accession>
<gene>
    <name evidence="3" type="ORF">GCM10010140_48700</name>
</gene>
<feature type="compositionally biased region" description="Acidic residues" evidence="1">
    <location>
        <begin position="185"/>
        <end position="214"/>
    </location>
</feature>
<dbReference type="Proteomes" id="UP000611554">
    <property type="component" value="Unassembled WGS sequence"/>
</dbReference>